<sequence>MVPAAGRAELFQLYRRSLRAAQQFETYNFRKYFYRRTRDRFRALAALTDAAAAAEAMAAARAELEVVQRQGAVNRMFAQRHTVIETDPRYASGARRFAE</sequence>
<evidence type="ECO:0000313" key="2">
    <source>
        <dbReference type="EMBL" id="KAJ1732204.1"/>
    </source>
</evidence>
<name>A0A9W7YDK8_9FUNG</name>
<dbReference type="GO" id="GO:0016226">
    <property type="term" value="P:iron-sulfur cluster assembly"/>
    <property type="evidence" value="ECO:0007669"/>
    <property type="project" value="TreeGrafter"/>
</dbReference>
<evidence type="ECO:0000259" key="1">
    <source>
        <dbReference type="Pfam" id="PF05347"/>
    </source>
</evidence>
<dbReference type="GO" id="GO:0005739">
    <property type="term" value="C:mitochondrion"/>
    <property type="evidence" value="ECO:0007669"/>
    <property type="project" value="TreeGrafter"/>
</dbReference>
<organism evidence="2 3">
    <name type="scientific">Coemansia biformis</name>
    <dbReference type="NCBI Taxonomy" id="1286918"/>
    <lineage>
        <taxon>Eukaryota</taxon>
        <taxon>Fungi</taxon>
        <taxon>Fungi incertae sedis</taxon>
        <taxon>Zoopagomycota</taxon>
        <taxon>Kickxellomycotina</taxon>
        <taxon>Kickxellomycetes</taxon>
        <taxon>Kickxellales</taxon>
        <taxon>Kickxellaceae</taxon>
        <taxon>Coemansia</taxon>
    </lineage>
</organism>
<proteinExistence type="predicted"/>
<reference evidence="2" key="1">
    <citation type="submission" date="2022-07" db="EMBL/GenBank/DDBJ databases">
        <title>Phylogenomic reconstructions and comparative analyses of Kickxellomycotina fungi.</title>
        <authorList>
            <person name="Reynolds N.K."/>
            <person name="Stajich J.E."/>
            <person name="Barry K."/>
            <person name="Grigoriev I.V."/>
            <person name="Crous P."/>
            <person name="Smith M.E."/>
        </authorList>
    </citation>
    <scope>NUCLEOTIDE SEQUENCE</scope>
    <source>
        <strain evidence="2">BCRC 34381</strain>
    </source>
</reference>
<dbReference type="AlphaFoldDB" id="A0A9W7YDK8"/>
<dbReference type="Pfam" id="PF05347">
    <property type="entry name" value="Complex1_LYR"/>
    <property type="match status" value="1"/>
</dbReference>
<dbReference type="OrthoDB" id="275715at2759"/>
<dbReference type="PANTHER" id="PTHR13166">
    <property type="entry name" value="PROTEIN C6ORF149"/>
    <property type="match status" value="1"/>
</dbReference>
<accession>A0A9W7YDK8</accession>
<dbReference type="InterPro" id="IPR008011">
    <property type="entry name" value="Complex1_LYR_dom"/>
</dbReference>
<dbReference type="Proteomes" id="UP001143981">
    <property type="component" value="Unassembled WGS sequence"/>
</dbReference>
<dbReference type="InterPro" id="IPR051522">
    <property type="entry name" value="ISC_assembly_LYR"/>
</dbReference>
<dbReference type="EMBL" id="JANBOI010000248">
    <property type="protein sequence ID" value="KAJ1732204.1"/>
    <property type="molecule type" value="Genomic_DNA"/>
</dbReference>
<feature type="domain" description="Complex 1 LYR protein" evidence="1">
    <location>
        <begin position="11"/>
        <end position="66"/>
    </location>
</feature>
<gene>
    <name evidence="2" type="ORF">LPJ61_002157</name>
</gene>
<dbReference type="PANTHER" id="PTHR13166:SF7">
    <property type="entry name" value="LYR MOTIF-CONTAINING PROTEIN 4"/>
    <property type="match status" value="1"/>
</dbReference>
<evidence type="ECO:0000313" key="3">
    <source>
        <dbReference type="Proteomes" id="UP001143981"/>
    </source>
</evidence>
<dbReference type="GO" id="GO:1990221">
    <property type="term" value="C:L-cysteine desulfurase complex"/>
    <property type="evidence" value="ECO:0007669"/>
    <property type="project" value="TreeGrafter"/>
</dbReference>
<comment type="caution">
    <text evidence="2">The sequence shown here is derived from an EMBL/GenBank/DDBJ whole genome shotgun (WGS) entry which is preliminary data.</text>
</comment>
<protein>
    <recommendedName>
        <fullName evidence="1">Complex 1 LYR protein domain-containing protein</fullName>
    </recommendedName>
</protein>
<keyword evidence="3" id="KW-1185">Reference proteome</keyword>